<evidence type="ECO:0000313" key="5">
    <source>
        <dbReference type="EMBL" id="KXZ46015.1"/>
    </source>
</evidence>
<dbReference type="SUPFAM" id="SSF51905">
    <property type="entry name" value="FAD/NAD(P)-binding domain"/>
    <property type="match status" value="1"/>
</dbReference>
<dbReference type="InterPro" id="IPR003953">
    <property type="entry name" value="FAD-dep_OxRdtase_2_FAD-bd"/>
</dbReference>
<reference evidence="6" key="1">
    <citation type="journal article" date="2016" name="Nat. Commun.">
        <title>The Gonium pectorale genome demonstrates co-option of cell cycle regulation during the evolution of multicellularity.</title>
        <authorList>
            <person name="Hanschen E.R."/>
            <person name="Marriage T.N."/>
            <person name="Ferris P.J."/>
            <person name="Hamaji T."/>
            <person name="Toyoda A."/>
            <person name="Fujiyama A."/>
            <person name="Neme R."/>
            <person name="Noguchi H."/>
            <person name="Minakuchi Y."/>
            <person name="Suzuki M."/>
            <person name="Kawai-Toyooka H."/>
            <person name="Smith D.R."/>
            <person name="Sparks H."/>
            <person name="Anderson J."/>
            <person name="Bakaric R."/>
            <person name="Luria V."/>
            <person name="Karger A."/>
            <person name="Kirschner M.W."/>
            <person name="Durand P.M."/>
            <person name="Michod R.E."/>
            <person name="Nozaki H."/>
            <person name="Olson B.J."/>
        </authorList>
    </citation>
    <scope>NUCLEOTIDE SEQUENCE [LARGE SCALE GENOMIC DNA]</scope>
    <source>
        <strain evidence="6">NIES-2863</strain>
    </source>
</reference>
<keyword evidence="2" id="KW-0560">Oxidoreductase</keyword>
<gene>
    <name evidence="5" type="ORF">GPECTOR_48g448</name>
</gene>
<dbReference type="Gene3D" id="3.90.700.10">
    <property type="entry name" value="Succinate dehydrogenase/fumarate reductase flavoprotein, catalytic domain"/>
    <property type="match status" value="1"/>
</dbReference>
<evidence type="ECO:0000256" key="3">
    <source>
        <dbReference type="SAM" id="MobiDB-lite"/>
    </source>
</evidence>
<dbReference type="SUPFAM" id="SSF56425">
    <property type="entry name" value="Succinate dehydrogenase/fumarate reductase flavoprotein, catalytic domain"/>
    <property type="match status" value="1"/>
</dbReference>
<sequence>MPRLGGNSAKASSGINALRPEGGDSGATFTGDVVASGGGSSREELVRELVDHSPEAIAFLESYGVQLGGVTRLGGHSVARTRTVTSGANVGWAIMSALTAAVKAHPRIRVLEGYSLRRIVTAAAAADGGGGGGVTGVELAAAAPDGSVEGTSSSAAAGAVAAVSCGSLVLATGGFAANRELLQSVAPEAAQLATTNGPWARGEALQLAREAGAALTGLSDVQVHPTGFVDPADPQAGTKAARFVDELGRRDAVAGALLRLPARAAWLLLGRDAAAEYGQGAVDFYVKRGLMTRAETLAEAAKAMAVAEADLRASLEAYAAAAAATAAAATEAGGASDPASADPATGKVVFPHPPLPDSQLPYFVARVTPVVHYTMGGVAINERAEALAEGGDGGNGGGNGGGGAVVPGLYAAGEVSGGLHGKNRLGGNSLLECVVFGRIAGANAAAAAAAAAAASCAGGTAGGARGAGGAA</sequence>
<dbReference type="InterPro" id="IPR050315">
    <property type="entry name" value="FAD-oxidoreductase_2"/>
</dbReference>
<dbReference type="Proteomes" id="UP000075714">
    <property type="component" value="Unassembled WGS sequence"/>
</dbReference>
<dbReference type="Pfam" id="PF00890">
    <property type="entry name" value="FAD_binding_2"/>
    <property type="match status" value="1"/>
</dbReference>
<accession>A0A150G8Y7</accession>
<dbReference type="InterPro" id="IPR036188">
    <property type="entry name" value="FAD/NAD-bd_sf"/>
</dbReference>
<dbReference type="InterPro" id="IPR027477">
    <property type="entry name" value="Succ_DH/fumarate_Rdtase_cat_sf"/>
</dbReference>
<evidence type="ECO:0000256" key="1">
    <source>
        <dbReference type="ARBA" id="ARBA00022630"/>
    </source>
</evidence>
<keyword evidence="6" id="KW-1185">Reference proteome</keyword>
<feature type="region of interest" description="Disordered" evidence="3">
    <location>
        <begin position="1"/>
        <end position="37"/>
    </location>
</feature>
<dbReference type="PANTHER" id="PTHR43400:SF1">
    <property type="entry name" value="FUMARATE REDUCTASE"/>
    <property type="match status" value="1"/>
</dbReference>
<organism evidence="5 6">
    <name type="scientific">Gonium pectorale</name>
    <name type="common">Green alga</name>
    <dbReference type="NCBI Taxonomy" id="33097"/>
    <lineage>
        <taxon>Eukaryota</taxon>
        <taxon>Viridiplantae</taxon>
        <taxon>Chlorophyta</taxon>
        <taxon>core chlorophytes</taxon>
        <taxon>Chlorophyceae</taxon>
        <taxon>CS clade</taxon>
        <taxon>Chlamydomonadales</taxon>
        <taxon>Volvocaceae</taxon>
        <taxon>Gonium</taxon>
    </lineage>
</organism>
<dbReference type="Gene3D" id="3.50.50.60">
    <property type="entry name" value="FAD/NAD(P)-binding domain"/>
    <property type="match status" value="1"/>
</dbReference>
<proteinExistence type="predicted"/>
<dbReference type="EMBL" id="LSYV01000049">
    <property type="protein sequence ID" value="KXZ46015.1"/>
    <property type="molecule type" value="Genomic_DNA"/>
</dbReference>
<evidence type="ECO:0000313" key="6">
    <source>
        <dbReference type="Proteomes" id="UP000075714"/>
    </source>
</evidence>
<keyword evidence="1" id="KW-0285">Flavoprotein</keyword>
<dbReference type="AlphaFoldDB" id="A0A150G8Y7"/>
<dbReference type="GO" id="GO:0016491">
    <property type="term" value="F:oxidoreductase activity"/>
    <property type="evidence" value="ECO:0007669"/>
    <property type="project" value="UniProtKB-KW"/>
</dbReference>
<dbReference type="STRING" id="33097.A0A150G8Y7"/>
<evidence type="ECO:0000256" key="2">
    <source>
        <dbReference type="ARBA" id="ARBA00023002"/>
    </source>
</evidence>
<dbReference type="OrthoDB" id="10254877at2759"/>
<comment type="caution">
    <text evidence="5">The sequence shown here is derived from an EMBL/GenBank/DDBJ whole genome shotgun (WGS) entry which is preliminary data.</text>
</comment>
<evidence type="ECO:0000259" key="4">
    <source>
        <dbReference type="Pfam" id="PF00890"/>
    </source>
</evidence>
<protein>
    <submittedName>
        <fullName evidence="5">FMR1 protein</fullName>
    </submittedName>
</protein>
<feature type="domain" description="FAD-dependent oxidoreductase 2 FAD-binding" evidence="4">
    <location>
        <begin position="3"/>
        <end position="430"/>
    </location>
</feature>
<dbReference type="PANTHER" id="PTHR43400">
    <property type="entry name" value="FUMARATE REDUCTASE"/>
    <property type="match status" value="1"/>
</dbReference>
<name>A0A150G8Y7_GONPE</name>